<feature type="domain" description="DUF6788" evidence="1">
    <location>
        <begin position="7"/>
        <end position="32"/>
    </location>
</feature>
<dbReference type="AlphaFoldDB" id="A0A518H991"/>
<evidence type="ECO:0000259" key="1">
    <source>
        <dbReference type="Pfam" id="PF20586"/>
    </source>
</evidence>
<dbReference type="EMBL" id="CP036426">
    <property type="protein sequence ID" value="QDV37428.1"/>
    <property type="molecule type" value="Genomic_DNA"/>
</dbReference>
<organism evidence="2 3">
    <name type="scientific">Tautonia plasticadhaerens</name>
    <dbReference type="NCBI Taxonomy" id="2527974"/>
    <lineage>
        <taxon>Bacteria</taxon>
        <taxon>Pseudomonadati</taxon>
        <taxon>Planctomycetota</taxon>
        <taxon>Planctomycetia</taxon>
        <taxon>Isosphaerales</taxon>
        <taxon>Isosphaeraceae</taxon>
        <taxon>Tautonia</taxon>
    </lineage>
</organism>
<gene>
    <name evidence="2" type="ORF">ElP_53670</name>
</gene>
<accession>A0A518H991</accession>
<dbReference type="RefSeq" id="WP_145275232.1">
    <property type="nucleotide sequence ID" value="NZ_CP036426.1"/>
</dbReference>
<evidence type="ECO:0000313" key="3">
    <source>
        <dbReference type="Proteomes" id="UP000317835"/>
    </source>
</evidence>
<proteinExistence type="predicted"/>
<dbReference type="Proteomes" id="UP000317835">
    <property type="component" value="Chromosome"/>
</dbReference>
<name>A0A518H991_9BACT</name>
<dbReference type="InterPro" id="IPR046738">
    <property type="entry name" value="DUF6788"/>
</dbReference>
<keyword evidence="3" id="KW-1185">Reference proteome</keyword>
<sequence>MGWEFRGGSGPYYYRARKIGGKVVRQYIGRGLAGVLAERFDRQERDRRAAESGALRAEQARLESPERAMRALDDVTLLLEATLLAAGYYRHDRGRWRRRKHGR</sequence>
<protein>
    <recommendedName>
        <fullName evidence="1">DUF6788 domain-containing protein</fullName>
    </recommendedName>
</protein>
<dbReference type="Pfam" id="PF20586">
    <property type="entry name" value="DUF6788"/>
    <property type="match status" value="1"/>
</dbReference>
<reference evidence="2 3" key="1">
    <citation type="submission" date="2019-02" db="EMBL/GenBank/DDBJ databases">
        <title>Deep-cultivation of Planctomycetes and their phenomic and genomic characterization uncovers novel biology.</title>
        <authorList>
            <person name="Wiegand S."/>
            <person name="Jogler M."/>
            <person name="Boedeker C."/>
            <person name="Pinto D."/>
            <person name="Vollmers J."/>
            <person name="Rivas-Marin E."/>
            <person name="Kohn T."/>
            <person name="Peeters S.H."/>
            <person name="Heuer A."/>
            <person name="Rast P."/>
            <person name="Oberbeckmann S."/>
            <person name="Bunk B."/>
            <person name="Jeske O."/>
            <person name="Meyerdierks A."/>
            <person name="Storesund J.E."/>
            <person name="Kallscheuer N."/>
            <person name="Luecker S."/>
            <person name="Lage O.M."/>
            <person name="Pohl T."/>
            <person name="Merkel B.J."/>
            <person name="Hornburger P."/>
            <person name="Mueller R.-W."/>
            <person name="Bruemmer F."/>
            <person name="Labrenz M."/>
            <person name="Spormann A.M."/>
            <person name="Op den Camp H."/>
            <person name="Overmann J."/>
            <person name="Amann R."/>
            <person name="Jetten M.S.M."/>
            <person name="Mascher T."/>
            <person name="Medema M.H."/>
            <person name="Devos D.P."/>
            <person name="Kaster A.-K."/>
            <person name="Ovreas L."/>
            <person name="Rohde M."/>
            <person name="Galperin M.Y."/>
            <person name="Jogler C."/>
        </authorList>
    </citation>
    <scope>NUCLEOTIDE SEQUENCE [LARGE SCALE GENOMIC DNA]</scope>
    <source>
        <strain evidence="2 3">ElP</strain>
    </source>
</reference>
<evidence type="ECO:0000313" key="2">
    <source>
        <dbReference type="EMBL" id="QDV37428.1"/>
    </source>
</evidence>
<dbReference type="KEGG" id="tpla:ElP_53670"/>